<dbReference type="GO" id="GO:0005524">
    <property type="term" value="F:ATP binding"/>
    <property type="evidence" value="ECO:0007669"/>
    <property type="project" value="UniProtKB-KW"/>
</dbReference>
<evidence type="ECO:0000256" key="3">
    <source>
        <dbReference type="ARBA" id="ARBA00022679"/>
    </source>
</evidence>
<evidence type="ECO:0000259" key="9">
    <source>
        <dbReference type="PROSITE" id="PS50011"/>
    </source>
</evidence>
<keyword evidence="4" id="KW-0547">Nucleotide-binding</keyword>
<dbReference type="SUPFAM" id="SSF56112">
    <property type="entry name" value="Protein kinase-like (PK-like)"/>
    <property type="match status" value="1"/>
</dbReference>
<gene>
    <name evidence="10" type="ORF">M569_05676</name>
</gene>
<dbReference type="Gene3D" id="3.30.200.20">
    <property type="entry name" value="Phosphorylase Kinase, domain 1"/>
    <property type="match status" value="1"/>
</dbReference>
<dbReference type="Proteomes" id="UP000015453">
    <property type="component" value="Unassembled WGS sequence"/>
</dbReference>
<keyword evidence="5" id="KW-0418">Kinase</keyword>
<evidence type="ECO:0000256" key="4">
    <source>
        <dbReference type="ARBA" id="ARBA00022741"/>
    </source>
</evidence>
<comment type="catalytic activity">
    <reaction evidence="7">
        <text>L-threonyl-[protein] + ATP = O-phospho-L-threonyl-[protein] + ADP + H(+)</text>
        <dbReference type="Rhea" id="RHEA:46608"/>
        <dbReference type="Rhea" id="RHEA-COMP:11060"/>
        <dbReference type="Rhea" id="RHEA-COMP:11605"/>
        <dbReference type="ChEBI" id="CHEBI:15378"/>
        <dbReference type="ChEBI" id="CHEBI:30013"/>
        <dbReference type="ChEBI" id="CHEBI:30616"/>
        <dbReference type="ChEBI" id="CHEBI:61977"/>
        <dbReference type="ChEBI" id="CHEBI:456216"/>
        <dbReference type="EC" id="2.7.11.1"/>
    </reaction>
</comment>
<dbReference type="FunFam" id="1.10.510.10:FF:000046">
    <property type="entry name" value="probable serine/threonine-protein kinase WNK9"/>
    <property type="match status" value="1"/>
</dbReference>
<sequence>EVECVEICPRNRYLRYSEILGKGAFKTVYKGFDRVDGIEVAWNRVKVDEMLRSPQNMQKLYSEVHLLRQLRHDNIIKLFDSWFDESKKTINMITELFTSGSLRQYRRLHKNVDLKAIKNWATQILQGLDFLHSHNPPVMHRDLKCDNIFVNGNQGKIKIGDLGLAGILQQPTAKSLIGTPEFMAPELYEEQYNELVDIYSFGLCLLEMVTLEYPYAECRNSAQIYRKVTTGIKPASLSLVTSPEVKDFIEKCLLPAAQRPAAKDLLNDPFLQIVDGVANPPPVNEPRMVPIEPPRCLSLLSRGAMDTESGSSSQSPLANLNPPTLEFNRVHLSNEFRLKGMKNNDNSITLNLRILNQSGGVRNIDFEFFLDSDTALAVASEMVEQLELADHDVAFIAEFIDFLIMKISPNW</sequence>
<dbReference type="CDD" id="cd13983">
    <property type="entry name" value="STKc_WNK"/>
    <property type="match status" value="1"/>
</dbReference>
<dbReference type="InterPro" id="IPR008271">
    <property type="entry name" value="Ser/Thr_kinase_AS"/>
</dbReference>
<evidence type="ECO:0000256" key="2">
    <source>
        <dbReference type="ARBA" id="ARBA00022527"/>
    </source>
</evidence>
<dbReference type="PROSITE" id="PS00108">
    <property type="entry name" value="PROTEIN_KINASE_ST"/>
    <property type="match status" value="1"/>
</dbReference>
<dbReference type="OrthoDB" id="4062651at2759"/>
<reference evidence="10 11" key="1">
    <citation type="journal article" date="2013" name="BMC Genomics">
        <title>The miniature genome of a carnivorous plant Genlisea aurea contains a low number of genes and short non-coding sequences.</title>
        <authorList>
            <person name="Leushkin E.V."/>
            <person name="Sutormin R.A."/>
            <person name="Nabieva E.R."/>
            <person name="Penin A.A."/>
            <person name="Kondrashov A.S."/>
            <person name="Logacheva M.D."/>
        </authorList>
    </citation>
    <scope>NUCLEOTIDE SEQUENCE [LARGE SCALE GENOMIC DNA]</scope>
</reference>
<evidence type="ECO:0000256" key="5">
    <source>
        <dbReference type="ARBA" id="ARBA00022777"/>
    </source>
</evidence>
<dbReference type="PANTHER" id="PTHR13902">
    <property type="entry name" value="SERINE/THREONINE-PROTEIN KINASE WNK WITH NO LYSINE -RELATED"/>
    <property type="match status" value="1"/>
</dbReference>
<dbReference type="AlphaFoldDB" id="S8E9C6"/>
<evidence type="ECO:0000256" key="8">
    <source>
        <dbReference type="ARBA" id="ARBA00048679"/>
    </source>
</evidence>
<evidence type="ECO:0000256" key="6">
    <source>
        <dbReference type="ARBA" id="ARBA00022840"/>
    </source>
</evidence>
<comment type="caution">
    <text evidence="10">The sequence shown here is derived from an EMBL/GenBank/DDBJ whole genome shotgun (WGS) entry which is preliminary data.</text>
</comment>
<evidence type="ECO:0000256" key="1">
    <source>
        <dbReference type="ARBA" id="ARBA00012513"/>
    </source>
</evidence>
<keyword evidence="11" id="KW-1185">Reference proteome</keyword>
<dbReference type="EC" id="2.7.11.1" evidence="1"/>
<dbReference type="InterPro" id="IPR050588">
    <property type="entry name" value="WNK_Ser-Thr_kinase"/>
</dbReference>
<dbReference type="InterPro" id="IPR000719">
    <property type="entry name" value="Prot_kinase_dom"/>
</dbReference>
<dbReference type="GO" id="GO:0004674">
    <property type="term" value="F:protein serine/threonine kinase activity"/>
    <property type="evidence" value="ECO:0007669"/>
    <property type="project" value="UniProtKB-KW"/>
</dbReference>
<feature type="non-terminal residue" evidence="10">
    <location>
        <position position="411"/>
    </location>
</feature>
<evidence type="ECO:0000256" key="7">
    <source>
        <dbReference type="ARBA" id="ARBA00047899"/>
    </source>
</evidence>
<comment type="catalytic activity">
    <reaction evidence="8">
        <text>L-seryl-[protein] + ATP = O-phospho-L-seryl-[protein] + ADP + H(+)</text>
        <dbReference type="Rhea" id="RHEA:17989"/>
        <dbReference type="Rhea" id="RHEA-COMP:9863"/>
        <dbReference type="Rhea" id="RHEA-COMP:11604"/>
        <dbReference type="ChEBI" id="CHEBI:15378"/>
        <dbReference type="ChEBI" id="CHEBI:29999"/>
        <dbReference type="ChEBI" id="CHEBI:30616"/>
        <dbReference type="ChEBI" id="CHEBI:83421"/>
        <dbReference type="ChEBI" id="CHEBI:456216"/>
        <dbReference type="EC" id="2.7.11.1"/>
    </reaction>
</comment>
<keyword evidence="2" id="KW-0723">Serine/threonine-protein kinase</keyword>
<proteinExistence type="predicted"/>
<name>S8E9C6_9LAMI</name>
<dbReference type="SMART" id="SM00220">
    <property type="entry name" value="S_TKc"/>
    <property type="match status" value="1"/>
</dbReference>
<evidence type="ECO:0000313" key="11">
    <source>
        <dbReference type="Proteomes" id="UP000015453"/>
    </source>
</evidence>
<dbReference type="EMBL" id="AUSU01002297">
    <property type="protein sequence ID" value="EPS69087.1"/>
    <property type="molecule type" value="Genomic_DNA"/>
</dbReference>
<dbReference type="Gene3D" id="3.10.20.90">
    <property type="entry name" value="Phosphatidylinositol 3-kinase Catalytic Subunit, Chain A, domain 1"/>
    <property type="match status" value="1"/>
</dbReference>
<evidence type="ECO:0000313" key="10">
    <source>
        <dbReference type="EMBL" id="EPS69087.1"/>
    </source>
</evidence>
<dbReference type="FunFam" id="3.30.200.20:FF:000075">
    <property type="entry name" value="Probable serine/threonine-protein kinase WNK1"/>
    <property type="match status" value="1"/>
</dbReference>
<feature type="non-terminal residue" evidence="10">
    <location>
        <position position="1"/>
    </location>
</feature>
<organism evidence="10 11">
    <name type="scientific">Genlisea aurea</name>
    <dbReference type="NCBI Taxonomy" id="192259"/>
    <lineage>
        <taxon>Eukaryota</taxon>
        <taxon>Viridiplantae</taxon>
        <taxon>Streptophyta</taxon>
        <taxon>Embryophyta</taxon>
        <taxon>Tracheophyta</taxon>
        <taxon>Spermatophyta</taxon>
        <taxon>Magnoliopsida</taxon>
        <taxon>eudicotyledons</taxon>
        <taxon>Gunneridae</taxon>
        <taxon>Pentapetalae</taxon>
        <taxon>asterids</taxon>
        <taxon>lamiids</taxon>
        <taxon>Lamiales</taxon>
        <taxon>Lentibulariaceae</taxon>
        <taxon>Genlisea</taxon>
    </lineage>
</organism>
<protein>
    <recommendedName>
        <fullName evidence="1">non-specific serine/threonine protein kinase</fullName>
        <ecNumber evidence="1">2.7.11.1</ecNumber>
    </recommendedName>
</protein>
<dbReference type="InterPro" id="IPR011009">
    <property type="entry name" value="Kinase-like_dom_sf"/>
</dbReference>
<dbReference type="Pfam" id="PF12202">
    <property type="entry name" value="OSR1_C"/>
    <property type="match status" value="1"/>
</dbReference>
<feature type="domain" description="Protein kinase" evidence="9">
    <location>
        <begin position="14"/>
        <end position="271"/>
    </location>
</feature>
<dbReference type="InterPro" id="IPR024678">
    <property type="entry name" value="Kinase_OSR1/WNK_CCT"/>
</dbReference>
<accession>S8E9C6</accession>
<keyword evidence="6" id="KW-0067">ATP-binding</keyword>
<dbReference type="Pfam" id="PF00069">
    <property type="entry name" value="Pkinase"/>
    <property type="match status" value="1"/>
</dbReference>
<keyword evidence="3" id="KW-0808">Transferase</keyword>
<dbReference type="Gene3D" id="1.10.510.10">
    <property type="entry name" value="Transferase(Phosphotransferase) domain 1"/>
    <property type="match status" value="1"/>
</dbReference>
<dbReference type="PROSITE" id="PS50011">
    <property type="entry name" value="PROTEIN_KINASE_DOM"/>
    <property type="match status" value="1"/>
</dbReference>